<comment type="caution">
    <text evidence="1">The sequence shown here is derived from an EMBL/GenBank/DDBJ whole genome shotgun (WGS) entry which is preliminary data.</text>
</comment>
<keyword evidence="2" id="KW-1185">Reference proteome</keyword>
<protein>
    <submittedName>
        <fullName evidence="1">Uncharacterized protein</fullName>
    </submittedName>
</protein>
<gene>
    <name evidence="1" type="ORF">C2845_PM13G06730</name>
</gene>
<accession>A0A3L6RM37</accession>
<sequence>MLTSVEQLVPRNNYEWEALDLLKTRTYHHVRIFEPFFFKKTGWKADMTRAFSHMGWNNFADMKEPDSSILAKTYKYDRTTWWNEISKEPVSSKNSIVSIYHPTLKVLAKWIAMVVHPRSNLRLCSLPELQYLFAMAKKIKLSPVMSLLAHWLKMIAGKSPIDITTLVTHIATHVKALDNAQKKEPARHIVAGTTTRRQTRSSNQQQEQAGRYEHCWRNIRTRCSPGTLLPPGMQDSYGPQVGPSSSARYGYENPIMRGITDLTTRVNTMGQQHDQLSIDLAHNTDLTQQS</sequence>
<dbReference type="EMBL" id="PQIB02000008">
    <property type="protein sequence ID" value="RLN04835.1"/>
    <property type="molecule type" value="Genomic_DNA"/>
</dbReference>
<reference evidence="2" key="1">
    <citation type="journal article" date="2019" name="Nat. Commun.">
        <title>The genome of broomcorn millet.</title>
        <authorList>
            <person name="Zou C."/>
            <person name="Miki D."/>
            <person name="Li D."/>
            <person name="Tang Q."/>
            <person name="Xiao L."/>
            <person name="Rajput S."/>
            <person name="Deng P."/>
            <person name="Jia W."/>
            <person name="Huang R."/>
            <person name="Zhang M."/>
            <person name="Sun Y."/>
            <person name="Hu J."/>
            <person name="Fu X."/>
            <person name="Schnable P.S."/>
            <person name="Li F."/>
            <person name="Zhang H."/>
            <person name="Feng B."/>
            <person name="Zhu X."/>
            <person name="Liu R."/>
            <person name="Schnable J.C."/>
            <person name="Zhu J.-K."/>
            <person name="Zhang H."/>
        </authorList>
    </citation>
    <scope>NUCLEOTIDE SEQUENCE [LARGE SCALE GENOMIC DNA]</scope>
</reference>
<dbReference type="AlphaFoldDB" id="A0A3L6RM37"/>
<proteinExistence type="predicted"/>
<name>A0A3L6RM37_PANMI</name>
<dbReference type="PANTHER" id="PTHR48243">
    <property type="entry name" value="AMINOTRANSFERASE-LIKE PLANT MOBILE DOMAIN-CONTAINING PROTEIN"/>
    <property type="match status" value="1"/>
</dbReference>
<dbReference type="Proteomes" id="UP000275267">
    <property type="component" value="Unassembled WGS sequence"/>
</dbReference>
<evidence type="ECO:0000313" key="2">
    <source>
        <dbReference type="Proteomes" id="UP000275267"/>
    </source>
</evidence>
<dbReference type="PANTHER" id="PTHR48243:SF1">
    <property type="entry name" value="AMINOTRANSFERASE-LIKE PLANT MOBILE DOMAIN-CONTAINING PROTEIN"/>
    <property type="match status" value="1"/>
</dbReference>
<organism evidence="1 2">
    <name type="scientific">Panicum miliaceum</name>
    <name type="common">Proso millet</name>
    <name type="synonym">Broomcorn millet</name>
    <dbReference type="NCBI Taxonomy" id="4540"/>
    <lineage>
        <taxon>Eukaryota</taxon>
        <taxon>Viridiplantae</taxon>
        <taxon>Streptophyta</taxon>
        <taxon>Embryophyta</taxon>
        <taxon>Tracheophyta</taxon>
        <taxon>Spermatophyta</taxon>
        <taxon>Magnoliopsida</taxon>
        <taxon>Liliopsida</taxon>
        <taxon>Poales</taxon>
        <taxon>Poaceae</taxon>
        <taxon>PACMAD clade</taxon>
        <taxon>Panicoideae</taxon>
        <taxon>Panicodae</taxon>
        <taxon>Paniceae</taxon>
        <taxon>Panicinae</taxon>
        <taxon>Panicum</taxon>
        <taxon>Panicum sect. Panicum</taxon>
    </lineage>
</organism>
<evidence type="ECO:0000313" key="1">
    <source>
        <dbReference type="EMBL" id="RLN04835.1"/>
    </source>
</evidence>